<dbReference type="AlphaFoldDB" id="A0A2M6W063"/>
<dbReference type="EMBL" id="PFBZ01000192">
    <property type="protein sequence ID" value="PIT86197.1"/>
    <property type="molecule type" value="Genomic_DNA"/>
</dbReference>
<reference evidence="3" key="1">
    <citation type="submission" date="2017-09" db="EMBL/GenBank/DDBJ databases">
        <title>Depth-based differentiation of microbial function through sediment-hosted aquifers and enrichment of novel symbionts in the deep terrestrial subsurface.</title>
        <authorList>
            <person name="Probst A.J."/>
            <person name="Ladd B."/>
            <person name="Jarett J.K."/>
            <person name="Geller-Mcgrath D.E."/>
            <person name="Sieber C.M.K."/>
            <person name="Emerson J.B."/>
            <person name="Anantharaman K."/>
            <person name="Thomas B.C."/>
            <person name="Malmstrom R."/>
            <person name="Stieglmeier M."/>
            <person name="Klingl A."/>
            <person name="Woyke T."/>
            <person name="Ryan C.M."/>
            <person name="Banfield J.F."/>
        </authorList>
    </citation>
    <scope>NUCLEOTIDE SEQUENCE [LARGE SCALE GENOMIC DNA]</scope>
</reference>
<evidence type="ECO:0000313" key="3">
    <source>
        <dbReference type="Proteomes" id="UP000229362"/>
    </source>
</evidence>
<gene>
    <name evidence="2" type="ORF">COU33_04540</name>
</gene>
<name>A0A2M6W063_9BACT</name>
<protein>
    <submittedName>
        <fullName evidence="2">Uncharacterized protein</fullName>
    </submittedName>
</protein>
<sequence length="73" mass="8541">MQASRLNLLSKEKKHHLQQLVYVQFSKYMLEIILFIVCVFGVALLGSEHILQSYFQSIHAQRLPNIQQLETIN</sequence>
<evidence type="ECO:0000256" key="1">
    <source>
        <dbReference type="SAM" id="Phobius"/>
    </source>
</evidence>
<comment type="caution">
    <text evidence="2">The sequence shown here is derived from an EMBL/GenBank/DDBJ whole genome shotgun (WGS) entry which is preliminary data.</text>
</comment>
<proteinExistence type="predicted"/>
<feature type="transmembrane region" description="Helical" evidence="1">
    <location>
        <begin position="28"/>
        <end position="46"/>
    </location>
</feature>
<organism evidence="2 3">
    <name type="scientific">Candidatus Magasanikbacteria bacterium CG10_big_fil_rev_8_21_14_0_10_43_6</name>
    <dbReference type="NCBI Taxonomy" id="1974650"/>
    <lineage>
        <taxon>Bacteria</taxon>
        <taxon>Candidatus Magasanikiibacteriota</taxon>
    </lineage>
</organism>
<evidence type="ECO:0000313" key="2">
    <source>
        <dbReference type="EMBL" id="PIT86197.1"/>
    </source>
</evidence>
<accession>A0A2M6W063</accession>
<keyword evidence="1" id="KW-0472">Membrane</keyword>
<keyword evidence="1" id="KW-1133">Transmembrane helix</keyword>
<feature type="non-terminal residue" evidence="2">
    <location>
        <position position="73"/>
    </location>
</feature>
<dbReference type="Proteomes" id="UP000229362">
    <property type="component" value="Unassembled WGS sequence"/>
</dbReference>
<keyword evidence="1" id="KW-0812">Transmembrane</keyword>